<keyword evidence="6" id="KW-1133">Transmembrane helix</keyword>
<evidence type="ECO:0000256" key="7">
    <source>
        <dbReference type="ARBA" id="ARBA00023136"/>
    </source>
</evidence>
<keyword evidence="1" id="KW-1003">Cell membrane</keyword>
<keyword evidence="3 9" id="KW-0808">Transferase</keyword>
<dbReference type="Pfam" id="PF00535">
    <property type="entry name" value="Glycos_transf_2"/>
    <property type="match status" value="1"/>
</dbReference>
<evidence type="ECO:0000256" key="6">
    <source>
        <dbReference type="ARBA" id="ARBA00022989"/>
    </source>
</evidence>
<dbReference type="PANTHER" id="PTHR48090">
    <property type="entry name" value="UNDECAPRENYL-PHOSPHATE 4-DEOXY-4-FORMAMIDO-L-ARABINOSE TRANSFERASE-RELATED"/>
    <property type="match status" value="1"/>
</dbReference>
<keyword evidence="4" id="KW-0812">Transmembrane</keyword>
<dbReference type="FunFam" id="3.90.550.10:FF:000170">
    <property type="entry name" value="Dolichol-phosphate mannosyltransferase"/>
    <property type="match status" value="1"/>
</dbReference>
<evidence type="ECO:0000256" key="4">
    <source>
        <dbReference type="ARBA" id="ARBA00022692"/>
    </source>
</evidence>
<keyword evidence="10" id="KW-1185">Reference proteome</keyword>
<proteinExistence type="predicted"/>
<evidence type="ECO:0000256" key="3">
    <source>
        <dbReference type="ARBA" id="ARBA00022679"/>
    </source>
</evidence>
<evidence type="ECO:0000256" key="5">
    <source>
        <dbReference type="ARBA" id="ARBA00022985"/>
    </source>
</evidence>
<dbReference type="GO" id="GO:0099621">
    <property type="term" value="F:undecaprenyl-phosphate 4-deoxy-4-formamido-L-arabinose transferase activity"/>
    <property type="evidence" value="ECO:0007669"/>
    <property type="project" value="TreeGrafter"/>
</dbReference>
<evidence type="ECO:0000313" key="9">
    <source>
        <dbReference type="EMBL" id="KKC99367.1"/>
    </source>
</evidence>
<dbReference type="OrthoDB" id="9802649at2"/>
<keyword evidence="5" id="KW-0448">Lipopolysaccharide biosynthesis</keyword>
<evidence type="ECO:0000256" key="2">
    <source>
        <dbReference type="ARBA" id="ARBA00022676"/>
    </source>
</evidence>
<evidence type="ECO:0000259" key="8">
    <source>
        <dbReference type="Pfam" id="PF00535"/>
    </source>
</evidence>
<dbReference type="PATRIC" id="fig|265726.11.peg.912"/>
<dbReference type="Gene3D" id="3.90.550.10">
    <property type="entry name" value="Spore Coat Polysaccharide Biosynthesis Protein SpsA, Chain A"/>
    <property type="match status" value="1"/>
</dbReference>
<feature type="domain" description="Glycosyltransferase 2-like" evidence="8">
    <location>
        <begin position="10"/>
        <end position="171"/>
    </location>
</feature>
<accession>A0A0F5VB99</accession>
<organism evidence="9 10">
    <name type="scientific">Photobacterium halotolerans</name>
    <dbReference type="NCBI Taxonomy" id="265726"/>
    <lineage>
        <taxon>Bacteria</taxon>
        <taxon>Pseudomonadati</taxon>
        <taxon>Pseudomonadota</taxon>
        <taxon>Gammaproteobacteria</taxon>
        <taxon>Vibrionales</taxon>
        <taxon>Vibrionaceae</taxon>
        <taxon>Photobacterium</taxon>
    </lineage>
</organism>
<dbReference type="InterPro" id="IPR001173">
    <property type="entry name" value="Glyco_trans_2-like"/>
</dbReference>
<dbReference type="InterPro" id="IPR050256">
    <property type="entry name" value="Glycosyltransferase_2"/>
</dbReference>
<dbReference type="AlphaFoldDB" id="A0A0F5VB99"/>
<keyword evidence="2 9" id="KW-0328">Glycosyltransferase</keyword>
<name>A0A0F5VB99_9GAMM</name>
<dbReference type="RefSeq" id="WP_046221146.1">
    <property type="nucleotide sequence ID" value="NZ_JWYV01000011.1"/>
</dbReference>
<reference evidence="9 10" key="1">
    <citation type="submission" date="2014-12" db="EMBL/GenBank/DDBJ databases">
        <title>Mercury Reductase activity and rhizosphere competence traits in the genome of root associated Photobacterium halotolerans MELD1.</title>
        <authorList>
            <person name="Mathew D.C."/>
            <person name="Huang C.-C."/>
        </authorList>
    </citation>
    <scope>NUCLEOTIDE SEQUENCE [LARGE SCALE GENOMIC DNA]</scope>
    <source>
        <strain evidence="9 10">MELD1</strain>
    </source>
</reference>
<comment type="caution">
    <text evidence="9">The sequence shown here is derived from an EMBL/GenBank/DDBJ whole genome shotgun (WGS) entry which is preliminary data.</text>
</comment>
<dbReference type="CDD" id="cd04179">
    <property type="entry name" value="DPM_DPG-synthase_like"/>
    <property type="match status" value="1"/>
</dbReference>
<dbReference type="GO" id="GO:0009103">
    <property type="term" value="P:lipopolysaccharide biosynthetic process"/>
    <property type="evidence" value="ECO:0007669"/>
    <property type="project" value="UniProtKB-KW"/>
</dbReference>
<dbReference type="EMBL" id="JWYV01000011">
    <property type="protein sequence ID" value="KKC99367.1"/>
    <property type="molecule type" value="Genomic_DNA"/>
</dbReference>
<dbReference type="GO" id="GO:0005886">
    <property type="term" value="C:plasma membrane"/>
    <property type="evidence" value="ECO:0007669"/>
    <property type="project" value="TreeGrafter"/>
</dbReference>
<evidence type="ECO:0000313" key="10">
    <source>
        <dbReference type="Proteomes" id="UP000033633"/>
    </source>
</evidence>
<sequence>MCVVTYPLVSAVIPAKDESMNLPMLLSEIQSVLSDHCQFEIIVVDDGSTDHTYAVCDEWGQNHPDVALTVVRHQHAVGQSTALLTAVHQAKGEWIVTLDGDGQNDPADIPALMDAAAKQDNPHFCIAGYRKNRQDTEWKRFQSRFANAIRQAVLKDGVKDTGCGLKLIPRRTYLALPYFDHMHRFLPALIRRLDGQIDVVPVNHRGRWVGVSKYNALNRAWVGFIDMCGVLWLSRRCKNPQIENISQRATHE</sequence>
<evidence type="ECO:0000256" key="1">
    <source>
        <dbReference type="ARBA" id="ARBA00022475"/>
    </source>
</evidence>
<dbReference type="PANTHER" id="PTHR48090:SF3">
    <property type="entry name" value="UNDECAPRENYL-PHOSPHATE 4-DEOXY-4-FORMAMIDO-L-ARABINOSE TRANSFERASE"/>
    <property type="match status" value="1"/>
</dbReference>
<dbReference type="InterPro" id="IPR029044">
    <property type="entry name" value="Nucleotide-diphossugar_trans"/>
</dbReference>
<gene>
    <name evidence="9" type="ORF">KY46_13410</name>
</gene>
<dbReference type="SUPFAM" id="SSF53448">
    <property type="entry name" value="Nucleotide-diphospho-sugar transferases"/>
    <property type="match status" value="1"/>
</dbReference>
<keyword evidence="7" id="KW-0472">Membrane</keyword>
<dbReference type="Proteomes" id="UP000033633">
    <property type="component" value="Unassembled WGS sequence"/>
</dbReference>
<protein>
    <submittedName>
        <fullName evidence="9">Dolichol-phosphate mannosyltransferase</fullName>
    </submittedName>
</protein>
<dbReference type="STRING" id="265726.KY46_13410"/>